<accession>A0A834MAX7</accession>
<proteinExistence type="predicted"/>
<dbReference type="EMBL" id="JAACXV010013544">
    <property type="protein sequence ID" value="KAF7273150.1"/>
    <property type="molecule type" value="Genomic_DNA"/>
</dbReference>
<evidence type="ECO:0000313" key="1">
    <source>
        <dbReference type="EMBL" id="KAF7273150.1"/>
    </source>
</evidence>
<gene>
    <name evidence="1" type="ORF">GWI33_014113</name>
</gene>
<name>A0A834MAX7_RHYFE</name>
<protein>
    <submittedName>
        <fullName evidence="1">Uncharacterized protein</fullName>
    </submittedName>
</protein>
<evidence type="ECO:0000313" key="2">
    <source>
        <dbReference type="Proteomes" id="UP000625711"/>
    </source>
</evidence>
<dbReference type="AlphaFoldDB" id="A0A834MAX7"/>
<organism evidence="1 2">
    <name type="scientific">Rhynchophorus ferrugineus</name>
    <name type="common">Red palm weevil</name>
    <name type="synonym">Curculio ferrugineus</name>
    <dbReference type="NCBI Taxonomy" id="354439"/>
    <lineage>
        <taxon>Eukaryota</taxon>
        <taxon>Metazoa</taxon>
        <taxon>Ecdysozoa</taxon>
        <taxon>Arthropoda</taxon>
        <taxon>Hexapoda</taxon>
        <taxon>Insecta</taxon>
        <taxon>Pterygota</taxon>
        <taxon>Neoptera</taxon>
        <taxon>Endopterygota</taxon>
        <taxon>Coleoptera</taxon>
        <taxon>Polyphaga</taxon>
        <taxon>Cucujiformia</taxon>
        <taxon>Curculionidae</taxon>
        <taxon>Dryophthorinae</taxon>
        <taxon>Rhynchophorus</taxon>
    </lineage>
</organism>
<sequence>MSIQDYLSFRLFVRSVHCLRTIEEVGAVAGGQRDGLAADNCIPSNNTVWKCSACSEWMSHVHVHVNVLTINQNSPHPTHYSRHDERYVSSRSSMDIYFIRGVLLLPSFWLPIS</sequence>
<reference evidence="1" key="1">
    <citation type="submission" date="2020-08" db="EMBL/GenBank/DDBJ databases">
        <title>Genome sequencing and assembly of the red palm weevil Rhynchophorus ferrugineus.</title>
        <authorList>
            <person name="Dias G.B."/>
            <person name="Bergman C.M."/>
            <person name="Manee M."/>
        </authorList>
    </citation>
    <scope>NUCLEOTIDE SEQUENCE</scope>
    <source>
        <strain evidence="1">AA-2017</strain>
        <tissue evidence="1">Whole larva</tissue>
    </source>
</reference>
<keyword evidence="2" id="KW-1185">Reference proteome</keyword>
<dbReference type="Proteomes" id="UP000625711">
    <property type="component" value="Unassembled WGS sequence"/>
</dbReference>
<comment type="caution">
    <text evidence="1">The sequence shown here is derived from an EMBL/GenBank/DDBJ whole genome shotgun (WGS) entry which is preliminary data.</text>
</comment>